<organism evidence="1 2">
    <name type="scientific">Blastopirellula marina</name>
    <dbReference type="NCBI Taxonomy" id="124"/>
    <lineage>
        <taxon>Bacteria</taxon>
        <taxon>Pseudomonadati</taxon>
        <taxon>Planctomycetota</taxon>
        <taxon>Planctomycetia</taxon>
        <taxon>Pirellulales</taxon>
        <taxon>Pirellulaceae</taxon>
        <taxon>Blastopirellula</taxon>
    </lineage>
</organism>
<comment type="caution">
    <text evidence="1">The sequence shown here is derived from an EMBL/GenBank/DDBJ whole genome shotgun (WGS) entry which is preliminary data.</text>
</comment>
<evidence type="ECO:0008006" key="3">
    <source>
        <dbReference type="Google" id="ProtNLM"/>
    </source>
</evidence>
<dbReference type="Proteomes" id="UP000240009">
    <property type="component" value="Unassembled WGS sequence"/>
</dbReference>
<proteinExistence type="predicted"/>
<accession>A0A2S8FU40</accession>
<dbReference type="SUPFAM" id="SSF89447">
    <property type="entry name" value="AbrB/MazE/MraZ-like"/>
    <property type="match status" value="1"/>
</dbReference>
<dbReference type="RefSeq" id="WP_105352021.1">
    <property type="nucleotide sequence ID" value="NZ_PUIA01000026.1"/>
</dbReference>
<name>A0A2S8FU40_9BACT</name>
<dbReference type="AlphaFoldDB" id="A0A2S8FU40"/>
<gene>
    <name evidence="1" type="ORF">C5Y96_08530</name>
</gene>
<dbReference type="EMBL" id="PUIA01000026">
    <property type="protein sequence ID" value="PQO35692.1"/>
    <property type="molecule type" value="Genomic_DNA"/>
</dbReference>
<dbReference type="OrthoDB" id="9884320at2"/>
<evidence type="ECO:0000313" key="2">
    <source>
        <dbReference type="Proteomes" id="UP000240009"/>
    </source>
</evidence>
<evidence type="ECO:0000313" key="1">
    <source>
        <dbReference type="EMBL" id="PQO35692.1"/>
    </source>
</evidence>
<protein>
    <recommendedName>
        <fullName evidence="3">AbrB family transcriptional regulator</fullName>
    </recommendedName>
</protein>
<dbReference type="InterPro" id="IPR037914">
    <property type="entry name" value="SpoVT-AbrB_sf"/>
</dbReference>
<sequence>MIVRLKKQGDRYVLELDASVVEQLQLDETTPLEITQLEDGIKLSKSPSGISPEAFQDAIKFADENFPDTFRKLAE</sequence>
<reference evidence="1 2" key="1">
    <citation type="submission" date="2018-02" db="EMBL/GenBank/DDBJ databases">
        <title>Comparative genomes isolates from brazilian mangrove.</title>
        <authorList>
            <person name="Araujo J.E."/>
            <person name="Taketani R.G."/>
            <person name="Silva M.C.P."/>
            <person name="Loureco M.V."/>
            <person name="Andreote F.D."/>
        </authorList>
    </citation>
    <scope>NUCLEOTIDE SEQUENCE [LARGE SCALE GENOMIC DNA]</scope>
    <source>
        <strain evidence="1 2">HEX-2 MGV</strain>
    </source>
</reference>